<dbReference type="GO" id="GO:0008168">
    <property type="term" value="F:methyltransferase activity"/>
    <property type="evidence" value="ECO:0007669"/>
    <property type="project" value="UniProtKB-KW"/>
</dbReference>
<dbReference type="InterPro" id="IPR054168">
    <property type="entry name" value="PG_1098_Fer"/>
</dbReference>
<evidence type="ECO:0000313" key="4">
    <source>
        <dbReference type="Proteomes" id="UP001153642"/>
    </source>
</evidence>
<sequence>MNKNILNTGIQLFITKNLNTDISSLLLKGVHLDGVSPKEVAQQIEAKKKTKKKLPTWFNSKQIYYPNKLNIEQTSSEETAQYKSKIIKGKTLVDITGGFGVDTYYFAKKFETVIHCEINKELAEIAAHNFKILNTKNIHAIHQNGVAFLEESKKHFDVIFLDPSRRDASKNKVFLLHDCEPDILKILPFLLKKSNLVLMKTSPLIDLSKSIEDLRHVKEIHIVAVNNEVKELLWLLGPNAGTDIQIKTVNMLNEGSQCLNFAWQEESANIATFSVPEKYLYEPNAAVLKSGAFNILTQKFAVSKLHPNTHLYTSNHKIDFPGRGFIIKEILPYNKKILKKALPGNKANITTRNFPESVAQIRKKTGIKDGGDIYLFFCTNFNNEKIVISAKKT</sequence>
<comment type="caution">
    <text evidence="3">The sequence shown here is derived from an EMBL/GenBank/DDBJ whole genome shotgun (WGS) entry which is preliminary data.</text>
</comment>
<dbReference type="Gene3D" id="3.40.50.150">
    <property type="entry name" value="Vaccinia Virus protein VP39"/>
    <property type="match status" value="1"/>
</dbReference>
<keyword evidence="4" id="KW-1185">Reference proteome</keyword>
<protein>
    <submittedName>
        <fullName evidence="3">Class I SAM-dependent methyltransferase</fullName>
    </submittedName>
</protein>
<feature type="domain" description="PG-1098 ferredoxin-like" evidence="2">
    <location>
        <begin position="279"/>
        <end position="321"/>
    </location>
</feature>
<evidence type="ECO:0000259" key="1">
    <source>
        <dbReference type="Pfam" id="PF18096"/>
    </source>
</evidence>
<organism evidence="3 4">
    <name type="scientific">Galbibacter pacificus</name>
    <dbReference type="NCBI Taxonomy" id="2996052"/>
    <lineage>
        <taxon>Bacteria</taxon>
        <taxon>Pseudomonadati</taxon>
        <taxon>Bacteroidota</taxon>
        <taxon>Flavobacteriia</taxon>
        <taxon>Flavobacteriales</taxon>
        <taxon>Flavobacteriaceae</taxon>
        <taxon>Galbibacter</taxon>
    </lineage>
</organism>
<evidence type="ECO:0000259" key="2">
    <source>
        <dbReference type="Pfam" id="PF22013"/>
    </source>
</evidence>
<dbReference type="EMBL" id="JAPMUA010000001">
    <property type="protein sequence ID" value="MDG3585086.1"/>
    <property type="molecule type" value="Genomic_DNA"/>
</dbReference>
<dbReference type="InterPro" id="IPR029063">
    <property type="entry name" value="SAM-dependent_MTases_sf"/>
</dbReference>
<dbReference type="SUPFAM" id="SSF53335">
    <property type="entry name" value="S-adenosyl-L-methionine-dependent methyltransferases"/>
    <property type="match status" value="1"/>
</dbReference>
<gene>
    <name evidence="3" type="ORF">OSR52_04340</name>
</gene>
<name>A0ABT6FP91_9FLAO</name>
<dbReference type="InterPro" id="IPR041497">
    <property type="entry name" value="Thump-like"/>
</dbReference>
<dbReference type="Gene3D" id="1.10.10.1110">
    <property type="entry name" value="Methyltransferase PG1098, N-terminal domain"/>
    <property type="match status" value="1"/>
</dbReference>
<dbReference type="Pfam" id="PF18096">
    <property type="entry name" value="Thump_like"/>
    <property type="match status" value="1"/>
</dbReference>
<dbReference type="Pfam" id="PF22013">
    <property type="entry name" value="PG_1098_Fer"/>
    <property type="match status" value="1"/>
</dbReference>
<proteinExistence type="predicted"/>
<keyword evidence="3" id="KW-0808">Transferase</keyword>
<evidence type="ECO:0000313" key="3">
    <source>
        <dbReference type="EMBL" id="MDG3585086.1"/>
    </source>
</evidence>
<keyword evidence="3" id="KW-0489">Methyltransferase</keyword>
<reference evidence="3" key="1">
    <citation type="submission" date="2022-11" db="EMBL/GenBank/DDBJ databases">
        <title>High-quality draft genome sequence of Galbibacter sp. strain CMA-7.</title>
        <authorList>
            <person name="Wei L."/>
            <person name="Dong C."/>
            <person name="Shao Z."/>
        </authorList>
    </citation>
    <scope>NUCLEOTIDE SEQUENCE</scope>
    <source>
        <strain evidence="3">CMA-7</strain>
    </source>
</reference>
<dbReference type="InterPro" id="IPR019012">
    <property type="entry name" value="RNA_cap_Gua-N2-MeTrfase"/>
</dbReference>
<dbReference type="PANTHER" id="PTHR14741:SF32">
    <property type="entry name" value="TRIMETHYLGUANOSINE SYNTHASE"/>
    <property type="match status" value="1"/>
</dbReference>
<feature type="domain" description="THUMP-like" evidence="1">
    <location>
        <begin position="322"/>
        <end position="391"/>
    </location>
</feature>
<dbReference type="CDD" id="cd02440">
    <property type="entry name" value="AdoMet_MTases"/>
    <property type="match status" value="1"/>
</dbReference>
<dbReference type="Pfam" id="PF09445">
    <property type="entry name" value="Methyltransf_15"/>
    <property type="match status" value="1"/>
</dbReference>
<dbReference type="PANTHER" id="PTHR14741">
    <property type="entry name" value="S-ADENOSYLMETHIONINE-DEPENDENT METHYLTRANSFERASE RELATED"/>
    <property type="match status" value="1"/>
</dbReference>
<dbReference type="GO" id="GO:0032259">
    <property type="term" value="P:methylation"/>
    <property type="evidence" value="ECO:0007669"/>
    <property type="project" value="UniProtKB-KW"/>
</dbReference>
<dbReference type="Proteomes" id="UP001153642">
    <property type="component" value="Unassembled WGS sequence"/>
</dbReference>
<accession>A0ABT6FP91</accession>